<keyword evidence="2" id="KW-1185">Reference proteome</keyword>
<organism evidence="1 2">
    <name type="scientific">Theropithecus gelada</name>
    <name type="common">Gelada baboon</name>
    <dbReference type="NCBI Taxonomy" id="9565"/>
    <lineage>
        <taxon>Eukaryota</taxon>
        <taxon>Metazoa</taxon>
        <taxon>Chordata</taxon>
        <taxon>Craniata</taxon>
        <taxon>Vertebrata</taxon>
        <taxon>Euteleostomi</taxon>
        <taxon>Mammalia</taxon>
        <taxon>Eutheria</taxon>
        <taxon>Euarchontoglires</taxon>
        <taxon>Primates</taxon>
        <taxon>Haplorrhini</taxon>
        <taxon>Catarrhini</taxon>
        <taxon>Cercopithecidae</taxon>
        <taxon>Cercopithecinae</taxon>
        <taxon>Theropithecus</taxon>
    </lineage>
</organism>
<reference evidence="1" key="2">
    <citation type="submission" date="2025-08" db="UniProtKB">
        <authorList>
            <consortium name="Ensembl"/>
        </authorList>
    </citation>
    <scope>IDENTIFICATION</scope>
</reference>
<dbReference type="PANTHER" id="PTHR13594">
    <property type="entry name" value="CENTRIOLAR COILED-COIL PROTEIN OF 110 KDA"/>
    <property type="match status" value="1"/>
</dbReference>
<sequence>MSAPPGGPSVWSLKSEELEECDCGKMEEYEKFCEKSLSRIQEASLSTESFLPAQSESISLIRFHGVAILSPLVNLLCF</sequence>
<gene>
    <name evidence="1" type="primary">CCP110</name>
</gene>
<dbReference type="Proteomes" id="UP000694411">
    <property type="component" value="Chromosome 20"/>
</dbReference>
<reference evidence="1" key="1">
    <citation type="submission" date="2018-05" db="EMBL/GenBank/DDBJ databases">
        <title>Whole genome of Theropithecus gelada.</title>
        <authorList>
            <person name="Chiou K.L."/>
            <person name="Snyder-Mackler N."/>
        </authorList>
    </citation>
    <scope>NUCLEOTIDE SEQUENCE [LARGE SCALE GENOMIC DNA]</scope>
</reference>
<dbReference type="GO" id="GO:0032465">
    <property type="term" value="P:regulation of cytokinesis"/>
    <property type="evidence" value="ECO:0007669"/>
    <property type="project" value="InterPro"/>
</dbReference>
<evidence type="ECO:0000313" key="2">
    <source>
        <dbReference type="Proteomes" id="UP000694411"/>
    </source>
</evidence>
<dbReference type="PANTHER" id="PTHR13594:SF1">
    <property type="entry name" value="CENTRIOLAR COILED-COIL PROTEIN OF 110 KDA"/>
    <property type="match status" value="1"/>
</dbReference>
<accession>A0A8D2FZZ3</accession>
<proteinExistence type="predicted"/>
<dbReference type="GO" id="GO:1903723">
    <property type="term" value="P:negative regulation of centriole elongation"/>
    <property type="evidence" value="ECO:0007669"/>
    <property type="project" value="TreeGrafter"/>
</dbReference>
<dbReference type="Ensembl" id="ENSTGET00000033054.1">
    <property type="protein sequence ID" value="ENSTGEP00000027738.1"/>
    <property type="gene ID" value="ENSTGEG00000022362.1"/>
</dbReference>
<dbReference type="GO" id="GO:0007099">
    <property type="term" value="P:centriole replication"/>
    <property type="evidence" value="ECO:0007669"/>
    <property type="project" value="InterPro"/>
</dbReference>
<dbReference type="AlphaFoldDB" id="A0A8D2FZZ3"/>
<dbReference type="GO" id="GO:0032053">
    <property type="term" value="P:ciliary basal body organization"/>
    <property type="evidence" value="ECO:0007669"/>
    <property type="project" value="TreeGrafter"/>
</dbReference>
<name>A0A8D2FZZ3_THEGE</name>
<protein>
    <submittedName>
        <fullName evidence="1">Centriolar coiled-coil protein 110</fullName>
    </submittedName>
</protein>
<evidence type="ECO:0000313" key="1">
    <source>
        <dbReference type="Ensembl" id="ENSTGEP00000027738.1"/>
    </source>
</evidence>
<dbReference type="GO" id="GO:0005814">
    <property type="term" value="C:centriole"/>
    <property type="evidence" value="ECO:0007669"/>
    <property type="project" value="InterPro"/>
</dbReference>
<reference evidence="1" key="3">
    <citation type="submission" date="2025-09" db="UniProtKB">
        <authorList>
            <consortium name="Ensembl"/>
        </authorList>
    </citation>
    <scope>IDENTIFICATION</scope>
</reference>
<dbReference type="InterPro" id="IPR033207">
    <property type="entry name" value="CCP110"/>
</dbReference>